<comment type="caution">
    <text evidence="2">The sequence shown here is derived from an EMBL/GenBank/DDBJ whole genome shotgun (WGS) entry which is preliminary data.</text>
</comment>
<protein>
    <recommendedName>
        <fullName evidence="4">Peptidase A2 domain-containing protein</fullName>
    </recommendedName>
</protein>
<organism evidence="2 3">
    <name type="scientific">Phytophthora palmivora</name>
    <dbReference type="NCBI Taxonomy" id="4796"/>
    <lineage>
        <taxon>Eukaryota</taxon>
        <taxon>Sar</taxon>
        <taxon>Stramenopiles</taxon>
        <taxon>Oomycota</taxon>
        <taxon>Peronosporomycetes</taxon>
        <taxon>Peronosporales</taxon>
        <taxon>Peronosporaceae</taxon>
        <taxon>Phytophthora</taxon>
    </lineage>
</organism>
<keyword evidence="3" id="KW-1185">Reference proteome</keyword>
<dbReference type="GO" id="GO:0006508">
    <property type="term" value="P:proteolysis"/>
    <property type="evidence" value="ECO:0007669"/>
    <property type="project" value="InterPro"/>
</dbReference>
<sequence length="355" mass="39722">MTHFPTKSPNTISTVDFRSRRSEDPKLWISCQENLGDIGNTMPQENGSDKPRSPINNERGILLLDTGAEVSIVDTAFARKVGQSWTAPQTLSVLVYPSKFYKLLNFRFFRAAAGSRLDLAYGSIGLPDERHGRLVTVGEHIQIEIGQSVELQLHLRMSDHEKFWVTRGDRWVPTVVKGLGKRRYLQITNVSDKAIILQEDVRVGIWLAGDHIPRMPGFVSVGSRRYMEWQNLALEATVDGRSEHDEILMESAEPMVDRPSYPLPRGILKRPEISQIQVKPVLTTEDQPSARIDPQDRTPIRPVGTEVTSQSMDQVKADDLDPVIGGSAERDLPGQLSASIQEASPENRNNSPDPE</sequence>
<feature type="region of interest" description="Disordered" evidence="1">
    <location>
        <begin position="279"/>
        <end position="355"/>
    </location>
</feature>
<proteinExistence type="predicted"/>
<feature type="compositionally biased region" description="Polar residues" evidence="1">
    <location>
        <begin position="336"/>
        <end position="355"/>
    </location>
</feature>
<dbReference type="InterPro" id="IPR001969">
    <property type="entry name" value="Aspartic_peptidase_AS"/>
</dbReference>
<evidence type="ECO:0000256" key="1">
    <source>
        <dbReference type="SAM" id="MobiDB-lite"/>
    </source>
</evidence>
<reference evidence="2 3" key="1">
    <citation type="journal article" date="2017" name="Genome Biol. Evol.">
        <title>Phytophthora megakarya and P. palmivora, closely related causal agents of cacao black pod rot, underwent increases in genome sizes and gene numbers by different mechanisms.</title>
        <authorList>
            <person name="Ali S.S."/>
            <person name="Shao J."/>
            <person name="Lary D.J."/>
            <person name="Kronmiller B."/>
            <person name="Shen D."/>
            <person name="Strem M.D."/>
            <person name="Amoako-Attah I."/>
            <person name="Akrofi A.Y."/>
            <person name="Begoude B.A."/>
            <person name="Ten Hoopen G.M."/>
            <person name="Coulibaly K."/>
            <person name="Kebe B.I."/>
            <person name="Melnick R.L."/>
            <person name="Guiltinan M.J."/>
            <person name="Tyler B.M."/>
            <person name="Meinhardt L.W."/>
            <person name="Bailey B.A."/>
        </authorList>
    </citation>
    <scope>NUCLEOTIDE SEQUENCE [LARGE SCALE GENOMIC DNA]</scope>
    <source>
        <strain evidence="3">sbr112.9</strain>
    </source>
</reference>
<dbReference type="AlphaFoldDB" id="A0A2P4YP16"/>
<evidence type="ECO:0008006" key="4">
    <source>
        <dbReference type="Google" id="ProtNLM"/>
    </source>
</evidence>
<dbReference type="EMBL" id="NCKW01001326">
    <property type="protein sequence ID" value="POM79565.1"/>
    <property type="molecule type" value="Genomic_DNA"/>
</dbReference>
<evidence type="ECO:0000313" key="2">
    <source>
        <dbReference type="EMBL" id="POM79565.1"/>
    </source>
</evidence>
<evidence type="ECO:0000313" key="3">
    <source>
        <dbReference type="Proteomes" id="UP000237271"/>
    </source>
</evidence>
<gene>
    <name evidence="2" type="ORF">PHPALM_2728</name>
</gene>
<feature type="non-terminal residue" evidence="2">
    <location>
        <position position="355"/>
    </location>
</feature>
<dbReference type="Proteomes" id="UP000237271">
    <property type="component" value="Unassembled WGS sequence"/>
</dbReference>
<dbReference type="GO" id="GO:0004190">
    <property type="term" value="F:aspartic-type endopeptidase activity"/>
    <property type="evidence" value="ECO:0007669"/>
    <property type="project" value="InterPro"/>
</dbReference>
<dbReference type="PROSITE" id="PS00141">
    <property type="entry name" value="ASP_PROTEASE"/>
    <property type="match status" value="1"/>
</dbReference>
<accession>A0A2P4YP16</accession>
<name>A0A2P4YP16_9STRA</name>